<accession>X0Z6L1</accession>
<organism evidence="1">
    <name type="scientific">marine sediment metagenome</name>
    <dbReference type="NCBI Taxonomy" id="412755"/>
    <lineage>
        <taxon>unclassified sequences</taxon>
        <taxon>metagenomes</taxon>
        <taxon>ecological metagenomes</taxon>
    </lineage>
</organism>
<evidence type="ECO:0000313" key="1">
    <source>
        <dbReference type="EMBL" id="GAG64739.1"/>
    </source>
</evidence>
<dbReference type="EMBL" id="BART01001222">
    <property type="protein sequence ID" value="GAG64739.1"/>
    <property type="molecule type" value="Genomic_DNA"/>
</dbReference>
<comment type="caution">
    <text evidence="1">The sequence shown here is derived from an EMBL/GenBank/DDBJ whole genome shotgun (WGS) entry which is preliminary data.</text>
</comment>
<name>X0Z6L1_9ZZZZ</name>
<protein>
    <submittedName>
        <fullName evidence="1">Uncharacterized protein</fullName>
    </submittedName>
</protein>
<proteinExistence type="predicted"/>
<reference evidence="1" key="1">
    <citation type="journal article" date="2014" name="Front. Microbiol.">
        <title>High frequency of phylogenetically diverse reductive dehalogenase-homologous genes in deep subseafloor sedimentary metagenomes.</title>
        <authorList>
            <person name="Kawai M."/>
            <person name="Futagami T."/>
            <person name="Toyoda A."/>
            <person name="Takaki Y."/>
            <person name="Nishi S."/>
            <person name="Hori S."/>
            <person name="Arai W."/>
            <person name="Tsubouchi T."/>
            <person name="Morono Y."/>
            <person name="Uchiyama I."/>
            <person name="Ito T."/>
            <person name="Fujiyama A."/>
            <person name="Inagaki F."/>
            <person name="Takami H."/>
        </authorList>
    </citation>
    <scope>NUCLEOTIDE SEQUENCE</scope>
    <source>
        <strain evidence="1">Expedition CK06-06</strain>
    </source>
</reference>
<gene>
    <name evidence="1" type="ORF">S01H4_04523</name>
</gene>
<dbReference type="AlphaFoldDB" id="X0Z6L1"/>
<sequence>MDDKRSSVRYHNIDLSILPPSKGKPGRRLKVPKLRLIRDRYPKKAITGRNLKLVNRNPIQNIPKKIEST</sequence>